<name>A0ABN1RK43_9ACTN</name>
<reference evidence="1 2" key="1">
    <citation type="journal article" date="2019" name="Int. J. Syst. Evol. Microbiol.">
        <title>The Global Catalogue of Microorganisms (GCM) 10K type strain sequencing project: providing services to taxonomists for standard genome sequencing and annotation.</title>
        <authorList>
            <consortium name="The Broad Institute Genomics Platform"/>
            <consortium name="The Broad Institute Genome Sequencing Center for Infectious Disease"/>
            <person name="Wu L."/>
            <person name="Ma J."/>
        </authorList>
    </citation>
    <scope>NUCLEOTIDE SEQUENCE [LARGE SCALE GENOMIC DNA]</scope>
    <source>
        <strain evidence="1 2">JCM 10696</strain>
    </source>
</reference>
<keyword evidence="2" id="KW-1185">Reference proteome</keyword>
<accession>A0ABN1RK43</accession>
<evidence type="ECO:0000313" key="2">
    <source>
        <dbReference type="Proteomes" id="UP001500665"/>
    </source>
</evidence>
<dbReference type="RefSeq" id="WP_344243144.1">
    <property type="nucleotide sequence ID" value="NZ_BAAAHH010000021.1"/>
</dbReference>
<organism evidence="1 2">
    <name type="scientific">Actinocorallia libanotica</name>
    <dbReference type="NCBI Taxonomy" id="46162"/>
    <lineage>
        <taxon>Bacteria</taxon>
        <taxon>Bacillati</taxon>
        <taxon>Actinomycetota</taxon>
        <taxon>Actinomycetes</taxon>
        <taxon>Streptosporangiales</taxon>
        <taxon>Thermomonosporaceae</taxon>
        <taxon>Actinocorallia</taxon>
    </lineage>
</organism>
<dbReference type="Proteomes" id="UP001500665">
    <property type="component" value="Unassembled WGS sequence"/>
</dbReference>
<comment type="caution">
    <text evidence="1">The sequence shown here is derived from an EMBL/GenBank/DDBJ whole genome shotgun (WGS) entry which is preliminary data.</text>
</comment>
<evidence type="ECO:0000313" key="1">
    <source>
        <dbReference type="EMBL" id="GAA0958722.1"/>
    </source>
</evidence>
<dbReference type="EMBL" id="BAAAHH010000021">
    <property type="protein sequence ID" value="GAA0958722.1"/>
    <property type="molecule type" value="Genomic_DNA"/>
</dbReference>
<protein>
    <submittedName>
        <fullName evidence="1">Uncharacterized protein</fullName>
    </submittedName>
</protein>
<gene>
    <name evidence="1" type="ORF">GCM10009550_47650</name>
</gene>
<sequence>MPLPDDYPLPRVGTLHVPRAAASVPRAAVEVAAPRGPWRDLAVRLTSPRLPRAVFALPRPLRKQEH</sequence>
<proteinExistence type="predicted"/>